<dbReference type="Pfam" id="PF07207">
    <property type="entry name" value="Lir1"/>
    <property type="match status" value="1"/>
</dbReference>
<organism evidence="1 2">
    <name type="scientific">Rehmannia glutinosa</name>
    <name type="common">Chinese foxglove</name>
    <dbReference type="NCBI Taxonomy" id="99300"/>
    <lineage>
        <taxon>Eukaryota</taxon>
        <taxon>Viridiplantae</taxon>
        <taxon>Streptophyta</taxon>
        <taxon>Embryophyta</taxon>
        <taxon>Tracheophyta</taxon>
        <taxon>Spermatophyta</taxon>
        <taxon>Magnoliopsida</taxon>
        <taxon>eudicotyledons</taxon>
        <taxon>Gunneridae</taxon>
        <taxon>Pentapetalae</taxon>
        <taxon>asterids</taxon>
        <taxon>lamiids</taxon>
        <taxon>Lamiales</taxon>
        <taxon>Orobanchaceae</taxon>
        <taxon>Rehmannieae</taxon>
        <taxon>Rehmannia</taxon>
    </lineage>
</organism>
<reference evidence="1 2" key="1">
    <citation type="journal article" date="2021" name="Comput. Struct. Biotechnol. J.">
        <title>De novo genome assembly of the potent medicinal plant Rehmannia glutinosa using nanopore technology.</title>
        <authorList>
            <person name="Ma L."/>
            <person name="Dong C."/>
            <person name="Song C."/>
            <person name="Wang X."/>
            <person name="Zheng X."/>
            <person name="Niu Y."/>
            <person name="Chen S."/>
            <person name="Feng W."/>
        </authorList>
    </citation>
    <scope>NUCLEOTIDE SEQUENCE [LARGE SCALE GENOMIC DNA]</scope>
    <source>
        <strain evidence="1">DH-2019</strain>
    </source>
</reference>
<name>A0ABR0X9E5_REHGL</name>
<evidence type="ECO:0008006" key="3">
    <source>
        <dbReference type="Google" id="ProtNLM"/>
    </source>
</evidence>
<comment type="caution">
    <text evidence="1">The sequence shown here is derived from an EMBL/GenBank/DDBJ whole genome shotgun (WGS) entry which is preliminary data.</text>
</comment>
<dbReference type="PANTHER" id="PTHR36762:SF2">
    <property type="entry name" value="LIGHT-REGULATED PROTEIN 1, CHLOROPLASTIC"/>
    <property type="match status" value="1"/>
</dbReference>
<dbReference type="PANTHER" id="PTHR36762">
    <property type="entry name" value="LIGHT-REGULATED PROTEIN 1, CHLOROPLASTIC"/>
    <property type="match status" value="1"/>
</dbReference>
<evidence type="ECO:0000313" key="2">
    <source>
        <dbReference type="Proteomes" id="UP001318860"/>
    </source>
</evidence>
<dbReference type="EMBL" id="JABTTQ020000005">
    <property type="protein sequence ID" value="KAK6155339.1"/>
    <property type="molecule type" value="Genomic_DNA"/>
</dbReference>
<accession>A0ABR0X9E5</accession>
<dbReference type="InterPro" id="IPR009856">
    <property type="entry name" value="Lir1"/>
</dbReference>
<sequence>MQTALTLSSSPLPPKTLSISSPPKVLLGSNTSRFASIKLNAMAVNYSSATSVFPAEACETIGGEACLADIYPEVKLEPEANKPKIVRSETTEREYMDYTDSRTVLLGEACDVLGGEFCEQPYQMGICIK</sequence>
<evidence type="ECO:0000313" key="1">
    <source>
        <dbReference type="EMBL" id="KAK6155339.1"/>
    </source>
</evidence>
<protein>
    <recommendedName>
        <fullName evidence="3">Light-regulated protein</fullName>
    </recommendedName>
</protein>
<gene>
    <name evidence="1" type="ORF">DH2020_009587</name>
</gene>
<proteinExistence type="predicted"/>
<dbReference type="Proteomes" id="UP001318860">
    <property type="component" value="Unassembled WGS sequence"/>
</dbReference>
<keyword evidence="2" id="KW-1185">Reference proteome</keyword>